<evidence type="ECO:0000313" key="6">
    <source>
        <dbReference type="Proteomes" id="UP000271162"/>
    </source>
</evidence>
<evidence type="ECO:0000256" key="2">
    <source>
        <dbReference type="ARBA" id="ARBA00023157"/>
    </source>
</evidence>
<keyword evidence="2" id="KW-1015">Disulfide bond</keyword>
<dbReference type="Pfam" id="PF00431">
    <property type="entry name" value="CUB"/>
    <property type="match status" value="1"/>
</dbReference>
<evidence type="ECO:0000259" key="4">
    <source>
        <dbReference type="PROSITE" id="PS01180"/>
    </source>
</evidence>
<dbReference type="Proteomes" id="UP000271162">
    <property type="component" value="Unassembled WGS sequence"/>
</dbReference>
<evidence type="ECO:0000313" key="7">
    <source>
        <dbReference type="WBParaSite" id="NBR_0000062301-mRNA-1"/>
    </source>
</evidence>
<organism evidence="7">
    <name type="scientific">Nippostrongylus brasiliensis</name>
    <name type="common">Rat hookworm</name>
    <dbReference type="NCBI Taxonomy" id="27835"/>
    <lineage>
        <taxon>Eukaryota</taxon>
        <taxon>Metazoa</taxon>
        <taxon>Ecdysozoa</taxon>
        <taxon>Nematoda</taxon>
        <taxon>Chromadorea</taxon>
        <taxon>Rhabditida</taxon>
        <taxon>Rhabditina</taxon>
        <taxon>Rhabditomorpha</taxon>
        <taxon>Strongyloidea</taxon>
        <taxon>Heligmosomidae</taxon>
        <taxon>Nippostrongylus</taxon>
    </lineage>
</organism>
<feature type="domain" description="CUB" evidence="4">
    <location>
        <begin position="51"/>
        <end position="170"/>
    </location>
</feature>
<protein>
    <submittedName>
        <fullName evidence="7">CUB domain-containing protein</fullName>
    </submittedName>
</protein>
<dbReference type="InterPro" id="IPR035914">
    <property type="entry name" value="Sperma_CUB_dom_sf"/>
</dbReference>
<evidence type="ECO:0000256" key="3">
    <source>
        <dbReference type="PROSITE-ProRule" id="PRU00059"/>
    </source>
</evidence>
<dbReference type="AlphaFoldDB" id="A0A0N4XDM2"/>
<evidence type="ECO:0000256" key="1">
    <source>
        <dbReference type="ARBA" id="ARBA00022737"/>
    </source>
</evidence>
<reference evidence="7" key="1">
    <citation type="submission" date="2017-02" db="UniProtKB">
        <authorList>
            <consortium name="WormBaseParasite"/>
        </authorList>
    </citation>
    <scope>IDENTIFICATION</scope>
</reference>
<dbReference type="CDD" id="cd00041">
    <property type="entry name" value="CUB"/>
    <property type="match status" value="1"/>
</dbReference>
<proteinExistence type="predicted"/>
<keyword evidence="1" id="KW-0677">Repeat</keyword>
<dbReference type="SMART" id="SM00042">
    <property type="entry name" value="CUB"/>
    <property type="match status" value="1"/>
</dbReference>
<dbReference type="PROSITE" id="PS01180">
    <property type="entry name" value="CUB"/>
    <property type="match status" value="1"/>
</dbReference>
<gene>
    <name evidence="5" type="ORF">NBR_LOCUS624</name>
</gene>
<comment type="caution">
    <text evidence="3">Lacks conserved residue(s) required for the propagation of feature annotation.</text>
</comment>
<dbReference type="Gene3D" id="2.60.120.290">
    <property type="entry name" value="Spermadhesin, CUB domain"/>
    <property type="match status" value="1"/>
</dbReference>
<sequence length="217" mass="24593">MRCGDTTRGQFDLTAICLRDMLPISFRFFFAAQLIAYVIYLNPTSVAQHQCSGTSYLNVTHAKQFLTTPLYGSSNYPPKMNCYFVLKAEPNNRILVELLDVDLEAQLFRSCIDYVAFHEGNQAELIPPFLSFCGMLKNRQVTSRTHMLTIHFFSDEVVEARGVKLTYEAVSHGECDTGWLSREDGMCLRHVETQPKVGWADAQVHATSSLFSNVLYL</sequence>
<dbReference type="InterPro" id="IPR000859">
    <property type="entry name" value="CUB_dom"/>
</dbReference>
<name>A0A0N4XDM2_NIPBR</name>
<dbReference type="WBParaSite" id="NBR_0000062301-mRNA-1">
    <property type="protein sequence ID" value="NBR_0000062301-mRNA-1"/>
    <property type="gene ID" value="NBR_0000062301"/>
</dbReference>
<dbReference type="EMBL" id="UYSL01000302">
    <property type="protein sequence ID" value="VDL63426.1"/>
    <property type="molecule type" value="Genomic_DNA"/>
</dbReference>
<dbReference type="SUPFAM" id="SSF49854">
    <property type="entry name" value="Spermadhesin, CUB domain"/>
    <property type="match status" value="1"/>
</dbReference>
<dbReference type="PANTHER" id="PTHR24251">
    <property type="entry name" value="OVOCHYMASE-RELATED"/>
    <property type="match status" value="1"/>
</dbReference>
<reference evidence="5 6" key="2">
    <citation type="submission" date="2018-11" db="EMBL/GenBank/DDBJ databases">
        <authorList>
            <consortium name="Pathogen Informatics"/>
        </authorList>
    </citation>
    <scope>NUCLEOTIDE SEQUENCE [LARGE SCALE GENOMIC DNA]</scope>
</reference>
<keyword evidence="6" id="KW-1185">Reference proteome</keyword>
<dbReference type="STRING" id="27835.A0A0N4XDM2"/>
<accession>A0A0N4XDM2</accession>
<evidence type="ECO:0000313" key="5">
    <source>
        <dbReference type="EMBL" id="VDL63426.1"/>
    </source>
</evidence>